<dbReference type="InterPro" id="IPR052544">
    <property type="entry name" value="Bacteriocin_Proc_Enz"/>
</dbReference>
<dbReference type="EMBL" id="CP039287">
    <property type="protein sequence ID" value="QCC00933.1"/>
    <property type="molecule type" value="Genomic_DNA"/>
</dbReference>
<dbReference type="Gene3D" id="3.40.109.10">
    <property type="entry name" value="NADH Oxidase"/>
    <property type="match status" value="1"/>
</dbReference>
<evidence type="ECO:0000313" key="3">
    <source>
        <dbReference type="Proteomes" id="UP000296079"/>
    </source>
</evidence>
<dbReference type="PANTHER" id="PTHR43745">
    <property type="entry name" value="NITROREDUCTASE MJ1384-RELATED"/>
    <property type="match status" value="1"/>
</dbReference>
<protein>
    <submittedName>
        <fullName evidence="2">SagB/ThcOx family dehydrogenase</fullName>
    </submittedName>
</protein>
<name>A0AAE5ZEJ9_CUPNH</name>
<organism evidence="2 3">
    <name type="scientific">Cupriavidus necator (strain ATCC 17699 / DSM 428 / KCTC 22496 / NCIMB 10442 / H16 / Stanier 337)</name>
    <name type="common">Ralstonia eutropha</name>
    <dbReference type="NCBI Taxonomy" id="381666"/>
    <lineage>
        <taxon>Bacteria</taxon>
        <taxon>Pseudomonadati</taxon>
        <taxon>Pseudomonadota</taxon>
        <taxon>Betaproteobacteria</taxon>
        <taxon>Burkholderiales</taxon>
        <taxon>Burkholderiaceae</taxon>
        <taxon>Cupriavidus</taxon>
    </lineage>
</organism>
<dbReference type="InterPro" id="IPR000415">
    <property type="entry name" value="Nitroreductase-like"/>
</dbReference>
<proteinExistence type="predicted"/>
<dbReference type="AlphaFoldDB" id="A0AAE5ZEJ9"/>
<dbReference type="Pfam" id="PF00881">
    <property type="entry name" value="Nitroreductase"/>
    <property type="match status" value="1"/>
</dbReference>
<reference evidence="2 3" key="1">
    <citation type="submission" date="2019-04" db="EMBL/GenBank/DDBJ databases">
        <title>Long-read de novo sequencing of Cupriavidus necator H16.</title>
        <authorList>
            <person name="Little G.T."/>
            <person name="Ehsaan M."/>
            <person name="Arenas-Lopez C."/>
            <person name="Jawed K."/>
            <person name="Winzer K."/>
            <person name="Kovacs K."/>
            <person name="Malys N."/>
            <person name="Minton N.P."/>
        </authorList>
    </citation>
    <scope>NUCLEOTIDE SEQUENCE [LARGE SCALE GENOMIC DNA]</scope>
    <source>
        <strain evidence="2 3">H16</strain>
    </source>
</reference>
<evidence type="ECO:0000259" key="1">
    <source>
        <dbReference type="Pfam" id="PF00881"/>
    </source>
</evidence>
<dbReference type="SUPFAM" id="SSF55469">
    <property type="entry name" value="FMN-dependent nitroreductase-like"/>
    <property type="match status" value="1"/>
</dbReference>
<evidence type="ECO:0000313" key="2">
    <source>
        <dbReference type="EMBL" id="QCC00933.1"/>
    </source>
</evidence>
<dbReference type="PANTHER" id="PTHR43745:SF2">
    <property type="entry name" value="NITROREDUCTASE MJ1384-RELATED"/>
    <property type="match status" value="1"/>
</dbReference>
<dbReference type="GO" id="GO:0016491">
    <property type="term" value="F:oxidoreductase activity"/>
    <property type="evidence" value="ECO:0007669"/>
    <property type="project" value="InterPro"/>
</dbReference>
<dbReference type="Proteomes" id="UP000296079">
    <property type="component" value="Chromosome 1"/>
</dbReference>
<sequence>MDPEHDVTHPIVLSEAGAEYLKLPPPQTEGGMPLLTALLQRRSTRHFAARNLDDTLLSSLLWAAFGVNRPGTGLRTAPSTRNWQEIDLYAALRDGLYVLEPADWRLRLVVGADLRAATGLQDYVAEAPLNLVYVSRLSRLDETDKPLRQFYTALDTGHISQNVYLFCAASGLATVARGLLDRRALATAMRLAPDQRVILAQSVGYPA</sequence>
<dbReference type="InterPro" id="IPR029479">
    <property type="entry name" value="Nitroreductase"/>
</dbReference>
<feature type="domain" description="Nitroreductase" evidence="1">
    <location>
        <begin position="39"/>
        <end position="205"/>
    </location>
</feature>
<accession>A0AAE5ZEJ9</accession>
<gene>
    <name evidence="2" type="ORF">E6A55_10250</name>
</gene>